<dbReference type="GO" id="GO:0016020">
    <property type="term" value="C:membrane"/>
    <property type="evidence" value="ECO:0007669"/>
    <property type="project" value="UniProtKB-SubCell"/>
</dbReference>
<dbReference type="PRINTS" id="PR00783">
    <property type="entry name" value="MINTRINSICP"/>
</dbReference>
<evidence type="ECO:0000256" key="4">
    <source>
        <dbReference type="ARBA" id="ARBA00022989"/>
    </source>
</evidence>
<dbReference type="PROSITE" id="PS00221">
    <property type="entry name" value="MIP"/>
    <property type="match status" value="1"/>
</dbReference>
<evidence type="ECO:0000256" key="3">
    <source>
        <dbReference type="ARBA" id="ARBA00022692"/>
    </source>
</evidence>
<dbReference type="AlphaFoldDB" id="A0A226X6T8"/>
<keyword evidence="5 7" id="KW-0472">Membrane</keyword>
<evidence type="ECO:0000256" key="2">
    <source>
        <dbReference type="ARBA" id="ARBA00022448"/>
    </source>
</evidence>
<dbReference type="InterPro" id="IPR000425">
    <property type="entry name" value="MIP"/>
</dbReference>
<reference evidence="9" key="1">
    <citation type="submission" date="2017-01" db="EMBL/GenBank/DDBJ databases">
        <title>Genome Analysis of Deinococcus marmoris KOPRI26562.</title>
        <authorList>
            <person name="Kim J.H."/>
            <person name="Oh H.-M."/>
        </authorList>
    </citation>
    <scope>NUCLEOTIDE SEQUENCE [LARGE SCALE GENOMIC DNA]</scope>
    <source>
        <strain evidence="9">PAMC 26633</strain>
    </source>
</reference>
<gene>
    <name evidence="8" type="ORF">BSU04_11235</name>
</gene>
<accession>A0A226X6T8</accession>
<dbReference type="EMBL" id="MTHB01000059">
    <property type="protein sequence ID" value="OXC78558.1"/>
    <property type="molecule type" value="Genomic_DNA"/>
</dbReference>
<sequence length="264" mass="27150">MMSAHADRIESTQEQLMLHGSAPPDFLESAHEWRRLFAEAWGTFLLVVVAAGAGAVGAQSGGVITLSMKVVAPGLMVMAIIYFMGAVGGAHLNPAVTFAFAVRRNFPWSRVPGYIGAQFIGGIAAASFLRAMFGTIGLLGATTPGQGVSDFKALAMEVLLTTGLVSTILGTASGARNIGSNGALAVGGYIALAGLWAAPVSGASMNPVRSFAPDLIRGDFSTTWIYVVGPVAGALIAVCFEWFLKGNATAAGTLAAQGNIKDEE</sequence>
<comment type="similarity">
    <text evidence="6">Belongs to the MIP/aquaporin (TC 1.A.8) family.</text>
</comment>
<comment type="subcellular location">
    <subcellularLocation>
        <location evidence="1">Membrane</location>
        <topology evidence="1">Multi-pass membrane protein</topology>
    </subcellularLocation>
</comment>
<dbReference type="InterPro" id="IPR023271">
    <property type="entry name" value="Aquaporin-like"/>
</dbReference>
<keyword evidence="2 6" id="KW-0813">Transport</keyword>
<feature type="transmembrane region" description="Helical" evidence="7">
    <location>
        <begin position="224"/>
        <end position="244"/>
    </location>
</feature>
<dbReference type="InterPro" id="IPR034294">
    <property type="entry name" value="Aquaporin_transptr"/>
</dbReference>
<feature type="transmembrane region" description="Helical" evidence="7">
    <location>
        <begin position="153"/>
        <end position="172"/>
    </location>
</feature>
<dbReference type="InterPro" id="IPR022357">
    <property type="entry name" value="MIP_CS"/>
</dbReference>
<dbReference type="Pfam" id="PF00230">
    <property type="entry name" value="MIP"/>
    <property type="match status" value="1"/>
</dbReference>
<proteinExistence type="inferred from homology"/>
<dbReference type="Gene3D" id="1.20.1080.10">
    <property type="entry name" value="Glycerol uptake facilitator protein"/>
    <property type="match status" value="1"/>
</dbReference>
<comment type="caution">
    <text evidence="8">The sequence shown here is derived from an EMBL/GenBank/DDBJ whole genome shotgun (WGS) entry which is preliminary data.</text>
</comment>
<keyword evidence="4 7" id="KW-1133">Transmembrane helix</keyword>
<dbReference type="PANTHER" id="PTHR45724">
    <property type="entry name" value="AQUAPORIN NIP2-1"/>
    <property type="match status" value="1"/>
</dbReference>
<dbReference type="GO" id="GO:0015267">
    <property type="term" value="F:channel activity"/>
    <property type="evidence" value="ECO:0007669"/>
    <property type="project" value="InterPro"/>
</dbReference>
<feature type="transmembrane region" description="Helical" evidence="7">
    <location>
        <begin position="76"/>
        <end position="102"/>
    </location>
</feature>
<evidence type="ECO:0000256" key="1">
    <source>
        <dbReference type="ARBA" id="ARBA00004141"/>
    </source>
</evidence>
<name>A0A226X6T8_CABSO</name>
<evidence type="ECO:0000256" key="6">
    <source>
        <dbReference type="RuleBase" id="RU000477"/>
    </source>
</evidence>
<keyword evidence="3 6" id="KW-0812">Transmembrane</keyword>
<organism evidence="8 9">
    <name type="scientific">Caballeronia sordidicola</name>
    <name type="common">Burkholderia sordidicola</name>
    <dbReference type="NCBI Taxonomy" id="196367"/>
    <lineage>
        <taxon>Bacteria</taxon>
        <taxon>Pseudomonadati</taxon>
        <taxon>Pseudomonadota</taxon>
        <taxon>Betaproteobacteria</taxon>
        <taxon>Burkholderiales</taxon>
        <taxon>Burkholderiaceae</taxon>
        <taxon>Caballeronia</taxon>
    </lineage>
</organism>
<evidence type="ECO:0000313" key="9">
    <source>
        <dbReference type="Proteomes" id="UP000214720"/>
    </source>
</evidence>
<feature type="transmembrane region" description="Helical" evidence="7">
    <location>
        <begin position="36"/>
        <end position="56"/>
    </location>
</feature>
<evidence type="ECO:0000256" key="7">
    <source>
        <dbReference type="SAM" id="Phobius"/>
    </source>
</evidence>
<dbReference type="SUPFAM" id="SSF81338">
    <property type="entry name" value="Aquaporin-like"/>
    <property type="match status" value="1"/>
</dbReference>
<evidence type="ECO:0000313" key="8">
    <source>
        <dbReference type="EMBL" id="OXC78558.1"/>
    </source>
</evidence>
<protein>
    <submittedName>
        <fullName evidence="8">Aquaporin Z</fullName>
    </submittedName>
</protein>
<feature type="transmembrane region" description="Helical" evidence="7">
    <location>
        <begin position="114"/>
        <end position="133"/>
    </location>
</feature>
<feature type="transmembrane region" description="Helical" evidence="7">
    <location>
        <begin position="184"/>
        <end position="204"/>
    </location>
</feature>
<dbReference type="PANTHER" id="PTHR45724:SF13">
    <property type="entry name" value="AQUAPORIN NIP1-1-RELATED"/>
    <property type="match status" value="1"/>
</dbReference>
<dbReference type="Proteomes" id="UP000214720">
    <property type="component" value="Unassembled WGS sequence"/>
</dbReference>
<evidence type="ECO:0000256" key="5">
    <source>
        <dbReference type="ARBA" id="ARBA00023136"/>
    </source>
</evidence>